<evidence type="ECO:0000313" key="2">
    <source>
        <dbReference type="EMBL" id="MPM18952.1"/>
    </source>
</evidence>
<dbReference type="SUPFAM" id="SSF54909">
    <property type="entry name" value="Dimeric alpha+beta barrel"/>
    <property type="match status" value="1"/>
</dbReference>
<protein>
    <recommendedName>
        <fullName evidence="1">YCII-related domain-containing protein</fullName>
    </recommendedName>
</protein>
<name>A0A644XRT6_9ZZZZ</name>
<dbReference type="InterPro" id="IPR011008">
    <property type="entry name" value="Dimeric_a/b-barrel"/>
</dbReference>
<dbReference type="Pfam" id="PF03795">
    <property type="entry name" value="YCII"/>
    <property type="match status" value="1"/>
</dbReference>
<dbReference type="InterPro" id="IPR005545">
    <property type="entry name" value="YCII"/>
</dbReference>
<dbReference type="PROSITE" id="PS51257">
    <property type="entry name" value="PROKAR_LIPOPROTEIN"/>
    <property type="match status" value="1"/>
</dbReference>
<organism evidence="2">
    <name type="scientific">bioreactor metagenome</name>
    <dbReference type="NCBI Taxonomy" id="1076179"/>
    <lineage>
        <taxon>unclassified sequences</taxon>
        <taxon>metagenomes</taxon>
        <taxon>ecological metagenomes</taxon>
    </lineage>
</organism>
<dbReference type="Gene3D" id="3.30.70.1060">
    <property type="entry name" value="Dimeric alpha+beta barrel"/>
    <property type="match status" value="1"/>
</dbReference>
<dbReference type="EMBL" id="VSSQ01003083">
    <property type="protein sequence ID" value="MPM18952.1"/>
    <property type="molecule type" value="Genomic_DNA"/>
</dbReference>
<accession>A0A644XRT6</accession>
<sequence length="160" mass="17923">MKIKTNNKHLILLSFLIFALSLSACIKVPAEKFDKELANKYGADEYGMKRYIFVILKTGPDTTSTKEELEQLFRGHMDNITMLSNQGKLVVAGPMSGKNEKGYRGIFILNTTDLQEAREMLSGDPAITKGVFEAELYPWYGSAALPAYLDVHERISKTNP</sequence>
<comment type="caution">
    <text evidence="2">The sequence shown here is derived from an EMBL/GenBank/DDBJ whole genome shotgun (WGS) entry which is preliminary data.</text>
</comment>
<feature type="domain" description="YCII-related" evidence="1">
    <location>
        <begin position="58"/>
        <end position="135"/>
    </location>
</feature>
<evidence type="ECO:0000259" key="1">
    <source>
        <dbReference type="Pfam" id="PF03795"/>
    </source>
</evidence>
<reference evidence="2" key="1">
    <citation type="submission" date="2019-08" db="EMBL/GenBank/DDBJ databases">
        <authorList>
            <person name="Kucharzyk K."/>
            <person name="Murdoch R.W."/>
            <person name="Higgins S."/>
            <person name="Loffler F."/>
        </authorList>
    </citation>
    <scope>NUCLEOTIDE SEQUENCE</scope>
</reference>
<dbReference type="AlphaFoldDB" id="A0A644XRT6"/>
<proteinExistence type="predicted"/>
<gene>
    <name evidence="2" type="ORF">SDC9_65370</name>
</gene>